<accession>A0A953JBI7</accession>
<dbReference type="InterPro" id="IPR047216">
    <property type="entry name" value="Endonuclease_DUF559_bact"/>
</dbReference>
<feature type="region of interest" description="Disordered" evidence="1">
    <location>
        <begin position="116"/>
        <end position="139"/>
    </location>
</feature>
<reference evidence="3" key="1">
    <citation type="journal article" date="2021" name="bioRxiv">
        <title>Unraveling nitrogen, sulfur and carbon metabolic pathways and microbial community transcriptional responses to substrate deprivation and toxicity stresses in a bioreactor mimicking anoxic brackish coastal sediment conditions.</title>
        <authorList>
            <person name="Martins P.D."/>
            <person name="Echeveste M.J."/>
            <person name="Arshad A."/>
            <person name="Kurth J."/>
            <person name="Ouboter H."/>
            <person name="Jetten M.S.M."/>
            <person name="Welte C.U."/>
        </authorList>
    </citation>
    <scope>NUCLEOTIDE SEQUENCE</scope>
    <source>
        <strain evidence="3">MAG_39</strain>
    </source>
</reference>
<proteinExistence type="predicted"/>
<feature type="domain" description="DUF559" evidence="2">
    <location>
        <begin position="5"/>
        <end position="111"/>
    </location>
</feature>
<dbReference type="Pfam" id="PF04480">
    <property type="entry name" value="DUF559"/>
    <property type="match status" value="1"/>
</dbReference>
<sequence>MPDRLIAYAKDLRDRSTDAERLLWTQLRTRRLGGLKFRRQHPIGSYIVDFVCLEKKLVIELDGGQHAEPDKKEYDKERDAWLEREGYRMLRFWDNEVLLHSREVLEVIREHCVGHPPLHPLPSREGTDGSEYLPSREGK</sequence>
<dbReference type="GO" id="GO:0004519">
    <property type="term" value="F:endonuclease activity"/>
    <property type="evidence" value="ECO:0007669"/>
    <property type="project" value="UniProtKB-KW"/>
</dbReference>
<reference evidence="3" key="2">
    <citation type="submission" date="2021-08" db="EMBL/GenBank/DDBJ databases">
        <authorList>
            <person name="Dalcin Martins P."/>
        </authorList>
    </citation>
    <scope>NUCLEOTIDE SEQUENCE</scope>
    <source>
        <strain evidence="3">MAG_39</strain>
    </source>
</reference>
<keyword evidence="3" id="KW-0540">Nuclease</keyword>
<evidence type="ECO:0000313" key="3">
    <source>
        <dbReference type="EMBL" id="MBZ0156922.1"/>
    </source>
</evidence>
<dbReference type="Proteomes" id="UP000705867">
    <property type="component" value="Unassembled WGS sequence"/>
</dbReference>
<dbReference type="InterPro" id="IPR007569">
    <property type="entry name" value="DUF559"/>
</dbReference>
<dbReference type="Gene3D" id="3.40.960.10">
    <property type="entry name" value="VSR Endonuclease"/>
    <property type="match status" value="1"/>
</dbReference>
<evidence type="ECO:0000259" key="2">
    <source>
        <dbReference type="Pfam" id="PF04480"/>
    </source>
</evidence>
<organism evidence="3 4">
    <name type="scientific">Candidatus Nitrobium versatile</name>
    <dbReference type="NCBI Taxonomy" id="2884831"/>
    <lineage>
        <taxon>Bacteria</taxon>
        <taxon>Pseudomonadati</taxon>
        <taxon>Nitrospirota</taxon>
        <taxon>Nitrospiria</taxon>
        <taxon>Nitrospirales</taxon>
        <taxon>Nitrospiraceae</taxon>
        <taxon>Candidatus Nitrobium</taxon>
    </lineage>
</organism>
<gene>
    <name evidence="3" type="ORF">K8I29_12030</name>
</gene>
<dbReference type="EMBL" id="JAIOIV010000097">
    <property type="protein sequence ID" value="MBZ0156922.1"/>
    <property type="molecule type" value="Genomic_DNA"/>
</dbReference>
<dbReference type="InterPro" id="IPR011335">
    <property type="entry name" value="Restrct_endonuc-II-like"/>
</dbReference>
<evidence type="ECO:0000313" key="4">
    <source>
        <dbReference type="Proteomes" id="UP000705867"/>
    </source>
</evidence>
<dbReference type="PANTHER" id="PTHR38590">
    <property type="entry name" value="BLL0828 PROTEIN"/>
    <property type="match status" value="1"/>
</dbReference>
<dbReference type="AlphaFoldDB" id="A0A953JBI7"/>
<name>A0A953JBI7_9BACT</name>
<keyword evidence="3" id="KW-0255">Endonuclease</keyword>
<protein>
    <submittedName>
        <fullName evidence="3">Endonuclease domain-containing protein</fullName>
    </submittedName>
</protein>
<dbReference type="PANTHER" id="PTHR38590:SF1">
    <property type="entry name" value="BLL0828 PROTEIN"/>
    <property type="match status" value="1"/>
</dbReference>
<comment type="caution">
    <text evidence="3">The sequence shown here is derived from an EMBL/GenBank/DDBJ whole genome shotgun (WGS) entry which is preliminary data.</text>
</comment>
<dbReference type="SUPFAM" id="SSF52980">
    <property type="entry name" value="Restriction endonuclease-like"/>
    <property type="match status" value="1"/>
</dbReference>
<evidence type="ECO:0000256" key="1">
    <source>
        <dbReference type="SAM" id="MobiDB-lite"/>
    </source>
</evidence>
<dbReference type="CDD" id="cd01038">
    <property type="entry name" value="Endonuclease_DUF559"/>
    <property type="match status" value="1"/>
</dbReference>
<keyword evidence="3" id="KW-0378">Hydrolase</keyword>